<dbReference type="PANTHER" id="PTHR47356:SF2">
    <property type="entry name" value="FAD-BINDING DOMAIN-CONTAINING PROTEIN-RELATED"/>
    <property type="match status" value="1"/>
</dbReference>
<name>A0A1J9RWN7_9PEZI</name>
<proteinExistence type="inferred from homology"/>
<dbReference type="RefSeq" id="XP_020128512.1">
    <property type="nucleotide sequence ID" value="XM_020275449.1"/>
</dbReference>
<accession>A0A1J9RWN7</accession>
<dbReference type="PANTHER" id="PTHR47356">
    <property type="entry name" value="FAD-DEPENDENT MONOOXYGENASE ASQG-RELATED"/>
    <property type="match status" value="1"/>
</dbReference>
<dbReference type="Proteomes" id="UP000183809">
    <property type="component" value="Unassembled WGS sequence"/>
</dbReference>
<dbReference type="InterPro" id="IPR002938">
    <property type="entry name" value="FAD-bd"/>
</dbReference>
<dbReference type="GeneID" id="31015710"/>
<comment type="similarity">
    <text evidence="1">Belongs to the paxM FAD-dependent monooxygenase family.</text>
</comment>
<dbReference type="GO" id="GO:0071949">
    <property type="term" value="F:FAD binding"/>
    <property type="evidence" value="ECO:0007669"/>
    <property type="project" value="InterPro"/>
</dbReference>
<protein>
    <submittedName>
        <fullName evidence="6">Fad binding domain protein</fullName>
    </submittedName>
</protein>
<comment type="caution">
    <text evidence="6">The sequence shown here is derived from an EMBL/GenBank/DDBJ whole genome shotgun (WGS) entry which is preliminary data.</text>
</comment>
<evidence type="ECO:0000259" key="5">
    <source>
        <dbReference type="Pfam" id="PF01494"/>
    </source>
</evidence>
<dbReference type="STRING" id="236234.A0A1J9RWN7"/>
<dbReference type="Pfam" id="PF01494">
    <property type="entry name" value="FAD_binding_3"/>
    <property type="match status" value="2"/>
</dbReference>
<reference evidence="6 7" key="1">
    <citation type="submission" date="2016-10" db="EMBL/GenBank/DDBJ databases">
        <title>Proteomics and genomics reveal pathogen-plant mechanisms compatible with a hemibiotrophic lifestyle of Diplodia corticola.</title>
        <authorList>
            <person name="Fernandes I."/>
            <person name="De Jonge R."/>
            <person name="Van De Peer Y."/>
            <person name="Devreese B."/>
            <person name="Alves A."/>
            <person name="Esteves A.C."/>
        </authorList>
    </citation>
    <scope>NUCLEOTIDE SEQUENCE [LARGE SCALE GENOMIC DNA]</scope>
    <source>
        <strain evidence="6 7">CBS 112549</strain>
    </source>
</reference>
<dbReference type="Gene3D" id="3.50.50.60">
    <property type="entry name" value="FAD/NAD(P)-binding domain"/>
    <property type="match status" value="1"/>
</dbReference>
<keyword evidence="3" id="KW-0274">FAD</keyword>
<dbReference type="OrthoDB" id="2431938at2759"/>
<feature type="domain" description="FAD-binding" evidence="5">
    <location>
        <begin position="7"/>
        <end position="170"/>
    </location>
</feature>
<organism evidence="6 7">
    <name type="scientific">Diplodia corticola</name>
    <dbReference type="NCBI Taxonomy" id="236234"/>
    <lineage>
        <taxon>Eukaryota</taxon>
        <taxon>Fungi</taxon>
        <taxon>Dikarya</taxon>
        <taxon>Ascomycota</taxon>
        <taxon>Pezizomycotina</taxon>
        <taxon>Dothideomycetes</taxon>
        <taxon>Dothideomycetes incertae sedis</taxon>
        <taxon>Botryosphaeriales</taxon>
        <taxon>Botryosphaeriaceae</taxon>
        <taxon>Diplodia</taxon>
    </lineage>
</organism>
<dbReference type="AlphaFoldDB" id="A0A1J9RWN7"/>
<feature type="domain" description="FAD-binding" evidence="5">
    <location>
        <begin position="289"/>
        <end position="341"/>
    </location>
</feature>
<keyword evidence="2" id="KW-0285">Flavoprotein</keyword>
<evidence type="ECO:0000313" key="6">
    <source>
        <dbReference type="EMBL" id="OJD32252.1"/>
    </source>
</evidence>
<evidence type="ECO:0000313" key="7">
    <source>
        <dbReference type="Proteomes" id="UP000183809"/>
    </source>
</evidence>
<evidence type="ECO:0000256" key="1">
    <source>
        <dbReference type="ARBA" id="ARBA00007992"/>
    </source>
</evidence>
<evidence type="ECO:0000256" key="4">
    <source>
        <dbReference type="ARBA" id="ARBA00023002"/>
    </source>
</evidence>
<sequence length="442" mass="48646">MSASSFKVIIAGGSLGGLMLALCLERAGIDYVLLEKGEIGPQLGASIGFQPHSIKVFEQLGVWEDIKNTTVPILYRQHFDENGKCFEDSRLFADIYEKMGRPWVFLERCEAIQILYKHVQDKSKIRANTAVATYTESENAITVQTSTGETIEGSILVGSDGVHSHVRTLMADEIAKTQPDLGKEIKEGFTAEYKCLFGVSKNDPSKPMMADGMIHTSYYDYHSSFSTAGVPGLLFWFFYVKMDQVSRMPNVPRFTDADAAQLVADYGKTVIGPGYTLQDLWDTRVRATLAPLEEGVSKKWSNGRVVLIGDAVHKATVNPGLGANTAYEGIVRITNGLHHLLSLSPSPTTSQLQELFDATYEAHHRGRAETVVTLSGVVTRYEAQDTWYLKMASRWVSPYIPDGRKADLYGAFSRAGPWLDFVADPDVEGKAAEGAPAVEARL</sequence>
<evidence type="ECO:0000256" key="3">
    <source>
        <dbReference type="ARBA" id="ARBA00022827"/>
    </source>
</evidence>
<dbReference type="EMBL" id="MNUE01000040">
    <property type="protein sequence ID" value="OJD32252.1"/>
    <property type="molecule type" value="Genomic_DNA"/>
</dbReference>
<dbReference type="InterPro" id="IPR050562">
    <property type="entry name" value="FAD_mOase_fung"/>
</dbReference>
<dbReference type="PRINTS" id="PR00420">
    <property type="entry name" value="RNGMNOXGNASE"/>
</dbReference>
<gene>
    <name evidence="6" type="ORF">BKCO1_400004</name>
</gene>
<keyword evidence="7" id="KW-1185">Reference proteome</keyword>
<evidence type="ECO:0000256" key="2">
    <source>
        <dbReference type="ARBA" id="ARBA00022630"/>
    </source>
</evidence>
<dbReference type="InterPro" id="IPR036188">
    <property type="entry name" value="FAD/NAD-bd_sf"/>
</dbReference>
<dbReference type="SUPFAM" id="SSF51905">
    <property type="entry name" value="FAD/NAD(P)-binding domain"/>
    <property type="match status" value="1"/>
</dbReference>
<dbReference type="GO" id="GO:0004497">
    <property type="term" value="F:monooxygenase activity"/>
    <property type="evidence" value="ECO:0007669"/>
    <property type="project" value="InterPro"/>
</dbReference>
<keyword evidence="4" id="KW-0560">Oxidoreductase</keyword>